<dbReference type="AlphaFoldDB" id="A0A1H0HXK4"/>
<keyword evidence="8" id="KW-0732">Signal</keyword>
<evidence type="ECO:0000256" key="8">
    <source>
        <dbReference type="SAM" id="SignalP"/>
    </source>
</evidence>
<reference evidence="10 11" key="1">
    <citation type="submission" date="2016-10" db="EMBL/GenBank/DDBJ databases">
        <authorList>
            <person name="de Groot N.N."/>
        </authorList>
    </citation>
    <scope>NUCLEOTIDE SEQUENCE [LARGE SCALE GENOMIC DNA]</scope>
    <source>
        <strain evidence="11">P4-7,KCTC 19426,CECT 7604</strain>
    </source>
</reference>
<sequence>MRTAGLAALLMAAGLAAPSGPAASATDPTDSRPVADAPAQPGPMKPGYSNLTARNAVLQPTLAAGSGEHTVFVQLPMAGAADVYDSARARGESTAQVSVAVAGARSAISALAASVSATAAAADPDAVTTFVVTNAVPGLGLTADPAALRAVAARSDVVQVSEIVPKSPANAGAAQLTRALASWTDLGVTGRGVRIGVIDTGIDYTHADFGGAGTAAVYQAARHTNTWSPTARVVGGYDFVGDDYDSSAVSGAGTAARSVPHPDANPIDCNGHGTHVAGTIAGAGVTADGQTFTGDYGQLTGADLYGMKVGPGMAPQASLYAFKVFGCSGTTDAVIPALDRALDPNGDGDFRDRLDVVDLSLSGPAAVQDPETTVLDAVARHGVLPVVAAGNGGDETDSAGSLATSTRSLVVASSVDASQQLDGLSVTVAGQPPTSVAGQMSTAYPWTLAADVSGEVVALSAADADGCAPLSAADKELVTGKIAWLTWDDDNSTRSCGSAQRAANIRAAGGRGILLTSAAPIFSGPVAGDAYLPVFQLTPAATAALQPYLDGGISVTFTGSLAGQKPEIDDQITDLVEPSTARGPHDAAAVKPDVAAPGDTVTSALMGSGTGGGLRSGTSMAAAEVAGIAALVRQQRPDWTPEQVKAAVINTADHDVYGAADRSGPALGPNRVGSGRIDAQSALETTLLAYNSGTAGGVSVNFGVVGADPGVATVTRTTTVVVQNTGTAAAQVALTYQAVTDQPGVTYQVNPSTLTVAPGSTSSVAVTMDITPSDLRHTLEAGTPAQQTNALTGLDEARQYLAVASGRLLLTSAGHPDLRVPVSGGAEPVSSTTAADGTVDGQPAVVLTGTGFSLSSPADSASVAYNSLTSVLNLGYRSNRAPACTARTATAGPAAITSSPPAPAAVGTSAACSTDADRSADLQAVGAGRTSGDAGDPGYLWFGLSTYGNWASAGKNMFPTVNIDTNGDNTADYSVQVQTVGDPTSAGTSDLLYALLFDDAGAGSLIGIYPVNFNLGAVDTNVFDTNVMLIPIDPTAIGYRPGDATFPIRYSVATYAAYGSPQNGGTVDTTPAIDFDVARPAITTGAPLWQDQGDTGIPYRLAAGTSAADALVLHLHGRDGARAEVVTLTGTG</sequence>
<dbReference type="PRINTS" id="PR00723">
    <property type="entry name" value="SUBTILISIN"/>
</dbReference>
<dbReference type="GO" id="GO:0004252">
    <property type="term" value="F:serine-type endopeptidase activity"/>
    <property type="evidence" value="ECO:0007669"/>
    <property type="project" value="UniProtKB-UniRule"/>
</dbReference>
<organism evidence="10 11">
    <name type="scientific">Nakamurella panacisegetis</name>
    <dbReference type="NCBI Taxonomy" id="1090615"/>
    <lineage>
        <taxon>Bacteria</taxon>
        <taxon>Bacillati</taxon>
        <taxon>Actinomycetota</taxon>
        <taxon>Actinomycetes</taxon>
        <taxon>Nakamurellales</taxon>
        <taxon>Nakamurellaceae</taxon>
        <taxon>Nakamurella</taxon>
    </lineage>
</organism>
<evidence type="ECO:0000256" key="1">
    <source>
        <dbReference type="ARBA" id="ARBA00011073"/>
    </source>
</evidence>
<evidence type="ECO:0000313" key="11">
    <source>
        <dbReference type="Proteomes" id="UP000198741"/>
    </source>
</evidence>
<dbReference type="RefSeq" id="WP_090474191.1">
    <property type="nucleotide sequence ID" value="NZ_LT629710.1"/>
</dbReference>
<dbReference type="EMBL" id="LT629710">
    <property type="protein sequence ID" value="SDO23853.1"/>
    <property type="molecule type" value="Genomic_DNA"/>
</dbReference>
<accession>A0A1H0HXK4</accession>
<feature type="chain" id="PRO_5009248867" evidence="8">
    <location>
        <begin position="25"/>
        <end position="1132"/>
    </location>
</feature>
<dbReference type="PANTHER" id="PTHR43806">
    <property type="entry name" value="PEPTIDASE S8"/>
    <property type="match status" value="1"/>
</dbReference>
<keyword evidence="11" id="KW-1185">Reference proteome</keyword>
<name>A0A1H0HXK4_9ACTN</name>
<dbReference type="PROSITE" id="PS00137">
    <property type="entry name" value="SUBTILASE_HIS"/>
    <property type="match status" value="1"/>
</dbReference>
<feature type="domain" description="Peptidase S8/S53" evidence="9">
    <location>
        <begin position="190"/>
        <end position="660"/>
    </location>
</feature>
<dbReference type="InterPro" id="IPR015500">
    <property type="entry name" value="Peptidase_S8_subtilisin-rel"/>
</dbReference>
<dbReference type="Pfam" id="PF00082">
    <property type="entry name" value="Peptidase_S8"/>
    <property type="match status" value="1"/>
</dbReference>
<keyword evidence="2 6" id="KW-0645">Protease</keyword>
<evidence type="ECO:0000256" key="7">
    <source>
        <dbReference type="SAM" id="MobiDB-lite"/>
    </source>
</evidence>
<evidence type="ECO:0000256" key="3">
    <source>
        <dbReference type="ARBA" id="ARBA00022801"/>
    </source>
</evidence>
<dbReference type="InterPro" id="IPR036852">
    <property type="entry name" value="Peptidase_S8/S53_dom_sf"/>
</dbReference>
<feature type="active site" description="Charge relay system" evidence="5 6">
    <location>
        <position position="272"/>
    </location>
</feature>
<dbReference type="STRING" id="1090615.SAMN04515671_0259"/>
<feature type="region of interest" description="Disordered" evidence="7">
    <location>
        <begin position="18"/>
        <end position="50"/>
    </location>
</feature>
<evidence type="ECO:0000313" key="10">
    <source>
        <dbReference type="EMBL" id="SDO23853.1"/>
    </source>
</evidence>
<dbReference type="InterPro" id="IPR022398">
    <property type="entry name" value="Peptidase_S8_His-AS"/>
</dbReference>
<evidence type="ECO:0000256" key="6">
    <source>
        <dbReference type="PROSITE-ProRule" id="PRU01240"/>
    </source>
</evidence>
<dbReference type="PANTHER" id="PTHR43806:SF65">
    <property type="entry name" value="SERINE PROTEASE APRX"/>
    <property type="match status" value="1"/>
</dbReference>
<feature type="signal peptide" evidence="8">
    <location>
        <begin position="1"/>
        <end position="24"/>
    </location>
</feature>
<dbReference type="InterPro" id="IPR023827">
    <property type="entry name" value="Peptidase_S8_Asp-AS"/>
</dbReference>
<protein>
    <submittedName>
        <fullName evidence="10">PA domain-containing protein</fullName>
    </submittedName>
</protein>
<dbReference type="InterPro" id="IPR000209">
    <property type="entry name" value="Peptidase_S8/S53_dom"/>
</dbReference>
<gene>
    <name evidence="10" type="ORF">SAMN04515671_0259</name>
</gene>
<keyword evidence="4 6" id="KW-0720">Serine protease</keyword>
<comment type="similarity">
    <text evidence="1 6">Belongs to the peptidase S8 family.</text>
</comment>
<dbReference type="GO" id="GO:0006508">
    <property type="term" value="P:proteolysis"/>
    <property type="evidence" value="ECO:0007669"/>
    <property type="project" value="UniProtKB-KW"/>
</dbReference>
<proteinExistence type="inferred from homology"/>
<evidence type="ECO:0000259" key="9">
    <source>
        <dbReference type="Pfam" id="PF00082"/>
    </source>
</evidence>
<evidence type="ECO:0000256" key="4">
    <source>
        <dbReference type="ARBA" id="ARBA00022825"/>
    </source>
</evidence>
<dbReference type="Proteomes" id="UP000198741">
    <property type="component" value="Chromosome I"/>
</dbReference>
<evidence type="ECO:0000256" key="5">
    <source>
        <dbReference type="PIRSR" id="PIRSR615500-1"/>
    </source>
</evidence>
<dbReference type="PROSITE" id="PS00136">
    <property type="entry name" value="SUBTILASE_ASP"/>
    <property type="match status" value="1"/>
</dbReference>
<dbReference type="InterPro" id="IPR050131">
    <property type="entry name" value="Peptidase_S8_subtilisin-like"/>
</dbReference>
<dbReference type="PROSITE" id="PS51892">
    <property type="entry name" value="SUBTILASE"/>
    <property type="match status" value="1"/>
</dbReference>
<feature type="active site" description="Charge relay system" evidence="5 6">
    <location>
        <position position="619"/>
    </location>
</feature>
<feature type="active site" description="Charge relay system" evidence="5 6">
    <location>
        <position position="199"/>
    </location>
</feature>
<dbReference type="Gene3D" id="3.40.50.200">
    <property type="entry name" value="Peptidase S8/S53 domain"/>
    <property type="match status" value="2"/>
</dbReference>
<dbReference type="SUPFAM" id="SSF52743">
    <property type="entry name" value="Subtilisin-like"/>
    <property type="match status" value="1"/>
</dbReference>
<keyword evidence="3 6" id="KW-0378">Hydrolase</keyword>
<evidence type="ECO:0000256" key="2">
    <source>
        <dbReference type="ARBA" id="ARBA00022670"/>
    </source>
</evidence>
<dbReference type="OrthoDB" id="614750at2"/>